<feature type="compositionally biased region" description="Basic and acidic residues" evidence="1">
    <location>
        <begin position="1"/>
        <end position="21"/>
    </location>
</feature>
<protein>
    <submittedName>
        <fullName evidence="2">Uncharacterized protein</fullName>
    </submittedName>
</protein>
<reference evidence="2 3" key="1">
    <citation type="submission" date="2016-02" db="EMBL/GenBank/DDBJ databases">
        <title>Genome analysis of coral dinoflagellate symbionts highlights evolutionary adaptations to a symbiotic lifestyle.</title>
        <authorList>
            <person name="Aranda M."/>
            <person name="Li Y."/>
            <person name="Liew Y.J."/>
            <person name="Baumgarten S."/>
            <person name="Simakov O."/>
            <person name="Wilson M."/>
            <person name="Piel J."/>
            <person name="Ashoor H."/>
            <person name="Bougouffa S."/>
            <person name="Bajic V.B."/>
            <person name="Ryu T."/>
            <person name="Ravasi T."/>
            <person name="Bayer T."/>
            <person name="Micklem G."/>
            <person name="Kim H."/>
            <person name="Bhak J."/>
            <person name="Lajeunesse T.C."/>
            <person name="Voolstra C.R."/>
        </authorList>
    </citation>
    <scope>NUCLEOTIDE SEQUENCE [LARGE SCALE GENOMIC DNA]</scope>
    <source>
        <strain evidence="2 3">CCMP2467</strain>
    </source>
</reference>
<feature type="region of interest" description="Disordered" evidence="1">
    <location>
        <begin position="1"/>
        <end position="160"/>
    </location>
</feature>
<organism evidence="2 3">
    <name type="scientific">Symbiodinium microadriaticum</name>
    <name type="common">Dinoflagellate</name>
    <name type="synonym">Zooxanthella microadriatica</name>
    <dbReference type="NCBI Taxonomy" id="2951"/>
    <lineage>
        <taxon>Eukaryota</taxon>
        <taxon>Sar</taxon>
        <taxon>Alveolata</taxon>
        <taxon>Dinophyceae</taxon>
        <taxon>Suessiales</taxon>
        <taxon>Symbiodiniaceae</taxon>
        <taxon>Symbiodinium</taxon>
    </lineage>
</organism>
<feature type="compositionally biased region" description="Basic and acidic residues" evidence="1">
    <location>
        <begin position="52"/>
        <end position="62"/>
    </location>
</feature>
<feature type="compositionally biased region" description="Low complexity" evidence="1">
    <location>
        <begin position="107"/>
        <end position="123"/>
    </location>
</feature>
<feature type="compositionally biased region" description="Basic and acidic residues" evidence="1">
    <location>
        <begin position="139"/>
        <end position="152"/>
    </location>
</feature>
<accession>A0A1Q9CKM8</accession>
<name>A0A1Q9CKM8_SYMMI</name>
<evidence type="ECO:0000313" key="2">
    <source>
        <dbReference type="EMBL" id="OLP83481.1"/>
    </source>
</evidence>
<feature type="compositionally biased region" description="Acidic residues" evidence="1">
    <location>
        <begin position="25"/>
        <end position="47"/>
    </location>
</feature>
<dbReference type="OrthoDB" id="10302492at2759"/>
<evidence type="ECO:0000313" key="3">
    <source>
        <dbReference type="Proteomes" id="UP000186817"/>
    </source>
</evidence>
<dbReference type="Proteomes" id="UP000186817">
    <property type="component" value="Unassembled WGS sequence"/>
</dbReference>
<sequence length="190" mass="21474">MADAWEDVKEEHSELPDHGVRDASWCDEECPWEDMQVEVEAEEEGDSWEPAWKQEQEDHHGGDNGAGTWADGEWGNGGWSGSKWGGSHVQWWGKKEEHGGYHGQDRSSSSGSTSKKGSYVKGGWVSPDGRFFPKLGKGSGRDRVRIRAGQKEQHKRNSMMRTHLSQLGQALDTMGRMTKMLENQQKGRRY</sequence>
<comment type="caution">
    <text evidence="2">The sequence shown here is derived from an EMBL/GenBank/DDBJ whole genome shotgun (WGS) entry which is preliminary data.</text>
</comment>
<evidence type="ECO:0000256" key="1">
    <source>
        <dbReference type="SAM" id="MobiDB-lite"/>
    </source>
</evidence>
<feature type="compositionally biased region" description="Gly residues" evidence="1">
    <location>
        <begin position="74"/>
        <end position="84"/>
    </location>
</feature>
<keyword evidence="3" id="KW-1185">Reference proteome</keyword>
<proteinExistence type="predicted"/>
<dbReference type="EMBL" id="LSRX01001113">
    <property type="protein sequence ID" value="OLP83481.1"/>
    <property type="molecule type" value="Genomic_DNA"/>
</dbReference>
<dbReference type="AlphaFoldDB" id="A0A1Q9CKM8"/>
<gene>
    <name evidence="2" type="ORF">AK812_SmicGene35752</name>
</gene>
<feature type="compositionally biased region" description="Basic and acidic residues" evidence="1">
    <location>
        <begin position="93"/>
        <end position="105"/>
    </location>
</feature>